<organism evidence="2 3">
    <name type="scientific">Agromyces bauzanensis</name>
    <dbReference type="NCBI Taxonomy" id="1308924"/>
    <lineage>
        <taxon>Bacteria</taxon>
        <taxon>Bacillati</taxon>
        <taxon>Actinomycetota</taxon>
        <taxon>Actinomycetes</taxon>
        <taxon>Micrococcales</taxon>
        <taxon>Microbacteriaceae</taxon>
        <taxon>Agromyces</taxon>
    </lineage>
</organism>
<accession>A0A917PPM6</accession>
<reference evidence="2" key="2">
    <citation type="submission" date="2020-09" db="EMBL/GenBank/DDBJ databases">
        <authorList>
            <person name="Sun Q."/>
            <person name="Zhou Y."/>
        </authorList>
    </citation>
    <scope>NUCLEOTIDE SEQUENCE</scope>
    <source>
        <strain evidence="2">CGMCC 1.8984</strain>
    </source>
</reference>
<keyword evidence="3" id="KW-1185">Reference proteome</keyword>
<comment type="caution">
    <text evidence="2">The sequence shown here is derived from an EMBL/GenBank/DDBJ whole genome shotgun (WGS) entry which is preliminary data.</text>
</comment>
<dbReference type="Proteomes" id="UP000636956">
    <property type="component" value="Unassembled WGS sequence"/>
</dbReference>
<gene>
    <name evidence="2" type="ORF">GCM10011372_26330</name>
</gene>
<dbReference type="AlphaFoldDB" id="A0A917PPM6"/>
<sequence length="107" mass="10950">MTSPTTPCSTGSARTSRSTTPAPRRTAASSTSSAPTDTPFTGIDWGFNGADCAQNPNNCIVTTAAGFPEAAVVATPGSLLTGFGFEGMTDAAMQAAWMDKALEHLFD</sequence>
<evidence type="ECO:0000256" key="1">
    <source>
        <dbReference type="SAM" id="MobiDB-lite"/>
    </source>
</evidence>
<feature type="region of interest" description="Disordered" evidence="1">
    <location>
        <begin position="1"/>
        <end position="42"/>
    </location>
</feature>
<reference evidence="2" key="1">
    <citation type="journal article" date="2014" name="Int. J. Syst. Evol. Microbiol.">
        <title>Complete genome sequence of Corynebacterium casei LMG S-19264T (=DSM 44701T), isolated from a smear-ripened cheese.</title>
        <authorList>
            <consortium name="US DOE Joint Genome Institute (JGI-PGF)"/>
            <person name="Walter F."/>
            <person name="Albersmeier A."/>
            <person name="Kalinowski J."/>
            <person name="Ruckert C."/>
        </authorList>
    </citation>
    <scope>NUCLEOTIDE SEQUENCE</scope>
    <source>
        <strain evidence="2">CGMCC 1.8984</strain>
    </source>
</reference>
<dbReference type="EMBL" id="BMMD01000015">
    <property type="protein sequence ID" value="GGJ86645.1"/>
    <property type="molecule type" value="Genomic_DNA"/>
</dbReference>
<evidence type="ECO:0000313" key="2">
    <source>
        <dbReference type="EMBL" id="GGJ86645.1"/>
    </source>
</evidence>
<proteinExistence type="predicted"/>
<name>A0A917PPM6_9MICO</name>
<protein>
    <submittedName>
        <fullName evidence="2">Uncharacterized protein</fullName>
    </submittedName>
</protein>
<feature type="compositionally biased region" description="Low complexity" evidence="1">
    <location>
        <begin position="9"/>
        <end position="39"/>
    </location>
</feature>
<evidence type="ECO:0000313" key="3">
    <source>
        <dbReference type="Proteomes" id="UP000636956"/>
    </source>
</evidence>